<dbReference type="Proteomes" id="UP000451471">
    <property type="component" value="Unassembled WGS sequence"/>
</dbReference>
<evidence type="ECO:0000313" key="2">
    <source>
        <dbReference type="Proteomes" id="UP000451471"/>
    </source>
</evidence>
<gene>
    <name evidence="1" type="ORF">GQS65_01225</name>
</gene>
<dbReference type="EMBL" id="WSZK01000004">
    <property type="protein sequence ID" value="MWG33121.1"/>
    <property type="molecule type" value="Genomic_DNA"/>
</dbReference>
<keyword evidence="2" id="KW-1185">Reference proteome</keyword>
<sequence>MQDTEATTVHFDVVGTAHVRHHQAIKVGAIDGLRAAGLTDAASLRYHVVEHPDGPLLVAEGLDVEVDGRAEPHARPIYDEGGAGGIASIPAADFEETFGIDRVELTERDVDLEVLAAPDHHLIAFRLPPSVDVDLGGVDLEEEVA</sequence>
<proteinExistence type="predicted"/>
<dbReference type="AlphaFoldDB" id="A0A6B0GH77"/>
<comment type="caution">
    <text evidence="1">The sequence shown here is derived from an EMBL/GenBank/DDBJ whole genome shotgun (WGS) entry which is preliminary data.</text>
</comment>
<accession>A0A6B0GH77</accession>
<dbReference type="RefSeq" id="WP_158202855.1">
    <property type="nucleotide sequence ID" value="NZ_WSZK01000004.1"/>
</dbReference>
<organism evidence="1 2">
    <name type="scientific">Halomarina oriensis</name>
    <dbReference type="NCBI Taxonomy" id="671145"/>
    <lineage>
        <taxon>Archaea</taxon>
        <taxon>Methanobacteriati</taxon>
        <taxon>Methanobacteriota</taxon>
        <taxon>Stenosarchaea group</taxon>
        <taxon>Halobacteria</taxon>
        <taxon>Halobacteriales</taxon>
        <taxon>Natronomonadaceae</taxon>
        <taxon>Halomarina</taxon>
    </lineage>
</organism>
<evidence type="ECO:0000313" key="1">
    <source>
        <dbReference type="EMBL" id="MWG33121.1"/>
    </source>
</evidence>
<reference evidence="1 2" key="1">
    <citation type="submission" date="2019-12" db="EMBL/GenBank/DDBJ databases">
        <title>Halocatena pleomorpha gen. nov. sp. nov., an extremely halophilic archaeon of family Halobacteriaceae isolated from saltpan soil.</title>
        <authorList>
            <person name="Pal Y."/>
            <person name="Verma A."/>
            <person name="Krishnamurthi S."/>
            <person name="Kumar P."/>
        </authorList>
    </citation>
    <scope>NUCLEOTIDE SEQUENCE [LARGE SCALE GENOMIC DNA]</scope>
    <source>
        <strain evidence="1 2">JCM 16495</strain>
    </source>
</reference>
<protein>
    <submittedName>
        <fullName evidence="1">Uncharacterized protein</fullName>
    </submittedName>
</protein>
<name>A0A6B0GH77_9EURY</name>